<keyword evidence="2" id="KW-1185">Reference proteome</keyword>
<proteinExistence type="predicted"/>
<dbReference type="EMBL" id="JAIZAY010000012">
    <property type="protein sequence ID" value="KAJ8032087.1"/>
    <property type="molecule type" value="Genomic_DNA"/>
</dbReference>
<protein>
    <submittedName>
        <fullName evidence="1">Uncharacterized protein</fullName>
    </submittedName>
</protein>
<gene>
    <name evidence="1" type="ORF">HOLleu_25506</name>
</gene>
<reference evidence="1" key="1">
    <citation type="submission" date="2021-10" db="EMBL/GenBank/DDBJ databases">
        <title>Tropical sea cucumber genome reveals ecological adaptation and Cuvierian tubules defense mechanism.</title>
        <authorList>
            <person name="Chen T."/>
        </authorList>
    </citation>
    <scope>NUCLEOTIDE SEQUENCE</scope>
    <source>
        <strain evidence="1">Nanhai2018</strain>
        <tissue evidence="1">Muscle</tissue>
    </source>
</reference>
<sequence>MLMRSGSRLTKRVCNNHNVLATVPEEERAKSVKDLGLDVLPLERTLGYGGISNPMNSFSRLQ</sequence>
<dbReference type="AlphaFoldDB" id="A0A9Q1BSJ3"/>
<comment type="caution">
    <text evidence="1">The sequence shown here is derived from an EMBL/GenBank/DDBJ whole genome shotgun (WGS) entry which is preliminary data.</text>
</comment>
<evidence type="ECO:0000313" key="1">
    <source>
        <dbReference type="EMBL" id="KAJ8032087.1"/>
    </source>
</evidence>
<name>A0A9Q1BSJ3_HOLLE</name>
<evidence type="ECO:0000313" key="2">
    <source>
        <dbReference type="Proteomes" id="UP001152320"/>
    </source>
</evidence>
<dbReference type="Proteomes" id="UP001152320">
    <property type="component" value="Chromosome 12"/>
</dbReference>
<organism evidence="1 2">
    <name type="scientific">Holothuria leucospilota</name>
    <name type="common">Black long sea cucumber</name>
    <name type="synonym">Mertensiothuria leucospilota</name>
    <dbReference type="NCBI Taxonomy" id="206669"/>
    <lineage>
        <taxon>Eukaryota</taxon>
        <taxon>Metazoa</taxon>
        <taxon>Echinodermata</taxon>
        <taxon>Eleutherozoa</taxon>
        <taxon>Echinozoa</taxon>
        <taxon>Holothuroidea</taxon>
        <taxon>Aspidochirotacea</taxon>
        <taxon>Aspidochirotida</taxon>
        <taxon>Holothuriidae</taxon>
        <taxon>Holothuria</taxon>
    </lineage>
</organism>
<accession>A0A9Q1BSJ3</accession>